<feature type="compositionally biased region" description="Basic residues" evidence="1">
    <location>
        <begin position="1"/>
        <end position="10"/>
    </location>
</feature>
<dbReference type="Proteomes" id="UP001348817">
    <property type="component" value="Chromosome"/>
</dbReference>
<proteinExistence type="predicted"/>
<sequence>MFVRQISKRKNTTEESKSSSRTPPVIQRKVGFEVEVECEVFRNPEQAREFDASKEPVFRPAFTKPIRKYDVLLKGQGFELQTDLGFPSRVPYLEFVTDPFEETDAGQAQMDRTFGEIVRIMRTLSESVSSAGFSLETCLRPFGEIPDEMRKVIIRSEHVEQGNFQFTAGIRLGALPKIFDDLGTPRAEAPALSKKRDPGRKYLIDWERDLDFKTGLKHEADDFGKIIRIVNDMAQRYGHSEKLQGLLCLIGQYLALGNDPCASYPKTMFPITPRTSFARIFELIPPEEKEKYADESEWVALVYELFGALRIGPVRAPLFTQGIHLEDELFKERRHNLNRITRALWLRNIPKGKDLLNKEDCPFPEAKPELYFANLGPKTDEDPKTKEQTPILEFRRLCQELPYRKWPEFAREIFVWVRGVNEARDLFFNENNGLP</sequence>
<feature type="region of interest" description="Disordered" evidence="1">
    <location>
        <begin position="1"/>
        <end position="24"/>
    </location>
</feature>
<evidence type="ECO:0000313" key="3">
    <source>
        <dbReference type="Proteomes" id="UP001348817"/>
    </source>
</evidence>
<dbReference type="AlphaFoldDB" id="A0AAU9D024"/>
<gene>
    <name evidence="2" type="ORF">FUAX_17400</name>
</gene>
<accession>A0AAU9D024</accession>
<reference evidence="2 3" key="1">
    <citation type="submission" date="2021-12" db="EMBL/GenBank/DDBJ databases">
        <title>Genome sequencing of bacteria with rrn-lacking chromosome and rrn-plasmid.</title>
        <authorList>
            <person name="Anda M."/>
            <person name="Iwasaki W."/>
        </authorList>
    </citation>
    <scope>NUCLEOTIDE SEQUENCE [LARGE SCALE GENOMIC DNA]</scope>
    <source>
        <strain evidence="2 3">DSM 100852</strain>
    </source>
</reference>
<organism evidence="2 3">
    <name type="scientific">Fulvitalea axinellae</name>
    <dbReference type="NCBI Taxonomy" id="1182444"/>
    <lineage>
        <taxon>Bacteria</taxon>
        <taxon>Pseudomonadati</taxon>
        <taxon>Bacteroidota</taxon>
        <taxon>Cytophagia</taxon>
        <taxon>Cytophagales</taxon>
        <taxon>Persicobacteraceae</taxon>
        <taxon>Fulvitalea</taxon>
    </lineage>
</organism>
<evidence type="ECO:0008006" key="4">
    <source>
        <dbReference type="Google" id="ProtNLM"/>
    </source>
</evidence>
<dbReference type="RefSeq" id="WP_338394519.1">
    <property type="nucleotide sequence ID" value="NZ_AP025314.1"/>
</dbReference>
<protein>
    <recommendedName>
        <fullName evidence="4">Amidoligase enzyme</fullName>
    </recommendedName>
</protein>
<dbReference type="EMBL" id="AP025314">
    <property type="protein sequence ID" value="BDD09308.1"/>
    <property type="molecule type" value="Genomic_DNA"/>
</dbReference>
<keyword evidence="3" id="KW-1185">Reference proteome</keyword>
<evidence type="ECO:0000313" key="2">
    <source>
        <dbReference type="EMBL" id="BDD09308.1"/>
    </source>
</evidence>
<name>A0AAU9D024_9BACT</name>
<evidence type="ECO:0000256" key="1">
    <source>
        <dbReference type="SAM" id="MobiDB-lite"/>
    </source>
</evidence>
<dbReference type="KEGG" id="fax:FUAX_17400"/>